<reference evidence="1" key="1">
    <citation type="submission" date="2021-02" db="EMBL/GenBank/DDBJ databases">
        <authorList>
            <person name="Nowell W R."/>
        </authorList>
    </citation>
    <scope>NUCLEOTIDE SEQUENCE</scope>
</reference>
<proteinExistence type="predicted"/>
<organism evidence="1 2">
    <name type="scientific">Rotaria sordida</name>
    <dbReference type="NCBI Taxonomy" id="392033"/>
    <lineage>
        <taxon>Eukaryota</taxon>
        <taxon>Metazoa</taxon>
        <taxon>Spiralia</taxon>
        <taxon>Gnathifera</taxon>
        <taxon>Rotifera</taxon>
        <taxon>Eurotatoria</taxon>
        <taxon>Bdelloidea</taxon>
        <taxon>Philodinida</taxon>
        <taxon>Philodinidae</taxon>
        <taxon>Rotaria</taxon>
    </lineage>
</organism>
<comment type="caution">
    <text evidence="1">The sequence shown here is derived from an EMBL/GenBank/DDBJ whole genome shotgun (WGS) entry which is preliminary data.</text>
</comment>
<dbReference type="AlphaFoldDB" id="A0A819ICK0"/>
<evidence type="ECO:0000313" key="1">
    <source>
        <dbReference type="EMBL" id="CAF3916308.1"/>
    </source>
</evidence>
<evidence type="ECO:0000313" key="2">
    <source>
        <dbReference type="Proteomes" id="UP000663836"/>
    </source>
</evidence>
<dbReference type="EMBL" id="CAJOBD010002906">
    <property type="protein sequence ID" value="CAF3916308.1"/>
    <property type="molecule type" value="Genomic_DNA"/>
</dbReference>
<sequence>MADIALPEPTLNSKQMAQALEFYLQIGYMTYLNCPATCTTSNIIYTMKYPCGDYDYVDSTSGTLADAMAYHREYGNHIMHEALTGSLLLQASDFFHNSQNIPKAIINDQLVAAMQLNAADTDRVDQHLDFVPKPPEGYSSSRPQIQKQRLFFQQFVTASVQKLPYDVIDLYQMAIIAILPDDQSKILRYIVETLFIIHGESKLNMICPVVTNVEQRYGGSYKVDW</sequence>
<gene>
    <name evidence="1" type="ORF">JBS370_LOCUS21674</name>
</gene>
<accession>A0A819ICK0</accession>
<protein>
    <submittedName>
        <fullName evidence="1">Uncharacterized protein</fullName>
    </submittedName>
</protein>
<name>A0A819ICK0_9BILA</name>
<dbReference type="Proteomes" id="UP000663836">
    <property type="component" value="Unassembled WGS sequence"/>
</dbReference>